<dbReference type="EMBL" id="OX596106">
    <property type="protein sequence ID" value="CAN0177941.1"/>
    <property type="molecule type" value="Genomic_DNA"/>
</dbReference>
<sequence length="161" mass="17051">MPCIAEPPGSLEQGACTALLRSSYATQKRTELKATGPPAAPHPAPVHGCAAEPSDALKLSPTLFHACVHGRGPPAAGRAVRLEAAASLCSEPEPSEQHTFYSVPADPRLPGPADRYTVKDVGNFISGSSAFSKSSLDIWKFTVHVLLKPGLEDFEHYFASM</sequence>
<proteinExistence type="predicted"/>
<name>A0AC59Z2N2_RANTA</name>
<gene>
    <name evidence="1" type="ORF">MRATA1EN22A_LOCUS13221</name>
</gene>
<protein>
    <submittedName>
        <fullName evidence="1">Uncharacterized protein</fullName>
    </submittedName>
</protein>
<evidence type="ECO:0000313" key="2">
    <source>
        <dbReference type="Proteomes" id="UP001162501"/>
    </source>
</evidence>
<accession>A0AC59Z2N2</accession>
<organism evidence="1 2">
    <name type="scientific">Rangifer tarandus platyrhynchus</name>
    <name type="common">Svalbard reindeer</name>
    <dbReference type="NCBI Taxonomy" id="3082113"/>
    <lineage>
        <taxon>Eukaryota</taxon>
        <taxon>Metazoa</taxon>
        <taxon>Chordata</taxon>
        <taxon>Craniata</taxon>
        <taxon>Vertebrata</taxon>
        <taxon>Euteleostomi</taxon>
        <taxon>Mammalia</taxon>
        <taxon>Eutheria</taxon>
        <taxon>Laurasiatheria</taxon>
        <taxon>Artiodactyla</taxon>
        <taxon>Ruminantia</taxon>
        <taxon>Pecora</taxon>
        <taxon>Cervidae</taxon>
        <taxon>Odocoileinae</taxon>
        <taxon>Rangifer</taxon>
    </lineage>
</organism>
<reference evidence="1" key="2">
    <citation type="submission" date="2025-03" db="EMBL/GenBank/DDBJ databases">
        <authorList>
            <consortium name="ELIXIR-Norway"/>
            <consortium name="Elixir Norway"/>
        </authorList>
    </citation>
    <scope>NUCLEOTIDE SEQUENCE</scope>
</reference>
<reference evidence="1" key="1">
    <citation type="submission" date="2023-05" db="EMBL/GenBank/DDBJ databases">
        <authorList>
            <consortium name="ELIXIR-Norway"/>
        </authorList>
    </citation>
    <scope>NUCLEOTIDE SEQUENCE</scope>
</reference>
<evidence type="ECO:0000313" key="1">
    <source>
        <dbReference type="EMBL" id="CAN0177941.1"/>
    </source>
</evidence>
<dbReference type="Proteomes" id="UP001162501">
    <property type="component" value="Chromosome 22"/>
</dbReference>